<sequence length="372" mass="37709">MNRTLRHIGVVFVALGMMLAVVPTGSYSTIAGERAVGVSVAADESALIALQATGNEVNSTGQPTHVASLVNNLDSDATVEYEVSTASDALTVETASGTPTLQSGGREPLSLSCTASSGGGPDTATLTVAVTRAEASATTVTDAILKTPVNYDCPGGGPPSSAPDGSDGYIDTNGNGQYDEGEQTLTGSELENFDNETADIVISTDDGTFYQDGIDIDAASVTIASTTINGKNGDVSITAESITMTETTFDSKNAKMSLTSTSGDVDITGTTLLSDHSISVTSAGDLHANQTEMETTDGISLAADGDIFVRQARLSSTNKNGNGRDSVTADLGSTASTLDVTGLDVSDKDDTLVYSPSGLTVVGTPSSGQVSD</sequence>
<evidence type="ECO:0000313" key="3">
    <source>
        <dbReference type="Proteomes" id="UP000439022"/>
    </source>
</evidence>
<protein>
    <submittedName>
        <fullName evidence="2">Uncharacterized protein</fullName>
    </submittedName>
</protein>
<keyword evidence="3" id="KW-1185">Reference proteome</keyword>
<dbReference type="AlphaFoldDB" id="A0A6A8GGY4"/>
<gene>
    <name evidence="2" type="ORF">GJR96_07255</name>
</gene>
<feature type="region of interest" description="Disordered" evidence="1">
    <location>
        <begin position="149"/>
        <end position="180"/>
    </location>
</feature>
<evidence type="ECO:0000256" key="1">
    <source>
        <dbReference type="SAM" id="MobiDB-lite"/>
    </source>
</evidence>
<proteinExistence type="predicted"/>
<dbReference type="RefSeq" id="WP_151162328.1">
    <property type="nucleotide sequence ID" value="NZ_WKJO01000001.1"/>
</dbReference>
<dbReference type="Proteomes" id="UP000439022">
    <property type="component" value="Unassembled WGS sequence"/>
</dbReference>
<organism evidence="2 3">
    <name type="scientific">Haloferax litoreum</name>
    <dbReference type="NCBI Taxonomy" id="2666140"/>
    <lineage>
        <taxon>Archaea</taxon>
        <taxon>Methanobacteriati</taxon>
        <taxon>Methanobacteriota</taxon>
        <taxon>Stenosarchaea group</taxon>
        <taxon>Halobacteria</taxon>
        <taxon>Halobacteriales</taxon>
        <taxon>Haloferacaceae</taxon>
        <taxon>Haloferax</taxon>
    </lineage>
</organism>
<comment type="caution">
    <text evidence="2">The sequence shown here is derived from an EMBL/GenBank/DDBJ whole genome shotgun (WGS) entry which is preliminary data.</text>
</comment>
<name>A0A6A8GGY4_9EURY</name>
<reference evidence="2 3" key="1">
    <citation type="submission" date="2019-11" db="EMBL/GenBank/DDBJ databases">
        <title>Whole genome sequence of Haloferax sp. MBLA0076.</title>
        <authorList>
            <person name="Seo M.-J."/>
            <person name="Cho E.-S."/>
        </authorList>
    </citation>
    <scope>NUCLEOTIDE SEQUENCE [LARGE SCALE GENOMIC DNA]</scope>
    <source>
        <strain evidence="2 3">MBLA0076</strain>
    </source>
</reference>
<dbReference type="EMBL" id="WKJO01000001">
    <property type="protein sequence ID" value="MRX21752.1"/>
    <property type="molecule type" value="Genomic_DNA"/>
</dbReference>
<accession>A0A6A8GGY4</accession>
<evidence type="ECO:0000313" key="2">
    <source>
        <dbReference type="EMBL" id="MRX21752.1"/>
    </source>
</evidence>